<dbReference type="STRING" id="1166018.FAES_1512"/>
<dbReference type="PANTHER" id="PTHR12598">
    <property type="entry name" value="COPPER HOMEOSTASIS PROTEIN CUTC"/>
    <property type="match status" value="1"/>
</dbReference>
<dbReference type="KEGG" id="fae:FAES_1512"/>
<dbReference type="RefSeq" id="WP_015330621.1">
    <property type="nucleotide sequence ID" value="NC_020054.1"/>
</dbReference>
<evidence type="ECO:0000313" key="4">
    <source>
        <dbReference type="Proteomes" id="UP000011058"/>
    </source>
</evidence>
<dbReference type="Gene3D" id="3.20.20.380">
    <property type="entry name" value="Copper homeostasis (CutC) domain"/>
    <property type="match status" value="1"/>
</dbReference>
<dbReference type="GO" id="GO:0005507">
    <property type="term" value="F:copper ion binding"/>
    <property type="evidence" value="ECO:0007669"/>
    <property type="project" value="TreeGrafter"/>
</dbReference>
<keyword evidence="2" id="KW-0963">Cytoplasm</keyword>
<dbReference type="EMBL" id="HE796683">
    <property type="protein sequence ID" value="CCG99522.1"/>
    <property type="molecule type" value="Genomic_DNA"/>
</dbReference>
<evidence type="ECO:0000313" key="3">
    <source>
        <dbReference type="EMBL" id="CCG99522.1"/>
    </source>
</evidence>
<dbReference type="SUPFAM" id="SSF110395">
    <property type="entry name" value="CutC-like"/>
    <property type="match status" value="1"/>
</dbReference>
<reference evidence="3 4" key="1">
    <citation type="journal article" date="2012" name="J. Bacteriol.">
        <title>Genome Sequence of Fibrella aestuarina BUZ 2T, a Filamentous Marine Bacterium.</title>
        <authorList>
            <person name="Filippini M."/>
            <person name="Qi W."/>
            <person name="Blom J."/>
            <person name="Goesmann A."/>
            <person name="Smits T.H."/>
            <person name="Bagheri H.C."/>
        </authorList>
    </citation>
    <scope>NUCLEOTIDE SEQUENCE [LARGE SCALE GENOMIC DNA]</scope>
    <source>
        <strain evidence="4">BUZ 2T</strain>
    </source>
</reference>
<proteinExistence type="inferred from homology"/>
<dbReference type="Pfam" id="PF03932">
    <property type="entry name" value="CutC"/>
    <property type="match status" value="1"/>
</dbReference>
<protein>
    <recommendedName>
        <fullName evidence="2">PF03932 family protein CutC</fullName>
    </recommendedName>
</protein>
<dbReference type="Proteomes" id="UP000011058">
    <property type="component" value="Chromosome"/>
</dbReference>
<gene>
    <name evidence="2 3" type="primary">cutC</name>
    <name evidence="3" type="ORF">FAES_1512</name>
</gene>
<dbReference type="HOGENOM" id="CLU_050555_3_2_10"/>
<dbReference type="OrthoDB" id="9815677at2"/>
<dbReference type="FunFam" id="3.20.20.380:FF:000001">
    <property type="entry name" value="Copper homeostasis protein CutC"/>
    <property type="match status" value="1"/>
</dbReference>
<dbReference type="eggNOG" id="COG3142">
    <property type="taxonomic scope" value="Bacteria"/>
</dbReference>
<comment type="similarity">
    <text evidence="1 2">Belongs to the CutC family.</text>
</comment>
<sequence>MLIEVCAYSVADCLAAQQAGASRIELCGGRAEGGITPSIGLIRQVRAAVTLPIYVMIRPRGGDFVYTDDELAVMLADIDAAREAGADGLVLGTLLPDGQVDTERTRQLIGQAAGLPITFHRAFDLTRDPHEALDTLIGLGVQTILTSGQQARAIDGIDLLRALAGQATGRIALMAGSGVNAGNARQLAEAGVAALHLSGSVSTDSPMHFRRDGVPMATAVLGEYERVATSERAVRAVVGEVSGR</sequence>
<evidence type="ECO:0000256" key="2">
    <source>
        <dbReference type="HAMAP-Rule" id="MF_00795"/>
    </source>
</evidence>
<name>I0K5W9_9BACT</name>
<dbReference type="PATRIC" id="fig|1166018.3.peg.3246"/>
<evidence type="ECO:0000256" key="1">
    <source>
        <dbReference type="ARBA" id="ARBA00007768"/>
    </source>
</evidence>
<comment type="caution">
    <text evidence="2">Once thought to be involved in copper homeostasis, experiments in E.coli have shown this is not the case.</text>
</comment>
<keyword evidence="4" id="KW-1185">Reference proteome</keyword>
<accession>I0K5W9</accession>
<dbReference type="InterPro" id="IPR005627">
    <property type="entry name" value="CutC-like"/>
</dbReference>
<dbReference type="AlphaFoldDB" id="I0K5W9"/>
<organism evidence="3 4">
    <name type="scientific">Fibrella aestuarina BUZ 2</name>
    <dbReference type="NCBI Taxonomy" id="1166018"/>
    <lineage>
        <taxon>Bacteria</taxon>
        <taxon>Pseudomonadati</taxon>
        <taxon>Bacteroidota</taxon>
        <taxon>Cytophagia</taxon>
        <taxon>Cytophagales</taxon>
        <taxon>Spirosomataceae</taxon>
        <taxon>Fibrella</taxon>
    </lineage>
</organism>
<comment type="subcellular location">
    <subcellularLocation>
        <location evidence="2">Cytoplasm</location>
    </subcellularLocation>
</comment>
<dbReference type="PANTHER" id="PTHR12598:SF0">
    <property type="entry name" value="COPPER HOMEOSTASIS PROTEIN CUTC HOMOLOG"/>
    <property type="match status" value="1"/>
</dbReference>
<dbReference type="InterPro" id="IPR036822">
    <property type="entry name" value="CutC-like_dom_sf"/>
</dbReference>
<dbReference type="GO" id="GO:0005737">
    <property type="term" value="C:cytoplasm"/>
    <property type="evidence" value="ECO:0007669"/>
    <property type="project" value="UniProtKB-SubCell"/>
</dbReference>
<dbReference type="HAMAP" id="MF_00795">
    <property type="entry name" value="CutC"/>
    <property type="match status" value="1"/>
</dbReference>